<evidence type="ECO:0000256" key="2">
    <source>
        <dbReference type="SAM" id="Phobius"/>
    </source>
</evidence>
<dbReference type="RefSeq" id="WP_066761687.1">
    <property type="nucleotide sequence ID" value="NZ_BMIO01000006.1"/>
</dbReference>
<proteinExistence type="predicted"/>
<keyword evidence="2" id="KW-0472">Membrane</keyword>
<comment type="caution">
    <text evidence="3">The sequence shown here is derived from an EMBL/GenBank/DDBJ whole genome shotgun (WGS) entry which is preliminary data.</text>
</comment>
<dbReference type="EMBL" id="BMIO01000006">
    <property type="protein sequence ID" value="GGD47466.1"/>
    <property type="molecule type" value="Genomic_DNA"/>
</dbReference>
<reference evidence="3 4" key="1">
    <citation type="journal article" date="2014" name="Int. J. Syst. Evol. Microbiol.">
        <title>Complete genome sequence of Corynebacterium casei LMG S-19264T (=DSM 44701T), isolated from a smear-ripened cheese.</title>
        <authorList>
            <consortium name="US DOE Joint Genome Institute (JGI-PGF)"/>
            <person name="Walter F."/>
            <person name="Albersmeier A."/>
            <person name="Kalinowski J."/>
            <person name="Ruckert C."/>
        </authorList>
    </citation>
    <scope>NUCLEOTIDE SEQUENCE [LARGE SCALE GENOMIC DNA]</scope>
    <source>
        <strain evidence="3 4">CGMCC 1.15358</strain>
    </source>
</reference>
<keyword evidence="2" id="KW-0812">Transmembrane</keyword>
<sequence length="184" mass="18621">MTDTDPMPANDSPAIPLNIDASNPEPEPQTLSDRVAAAQKRIAERTAPARAKAAEQTKAAASNAKQFVKDHPAIAIGGAIAAGVAIAYVLPGKPSRKLRSGTLALGGLVAELAATYGARMLSMAEDAAEASQEKLGEIGQSFAAAGESLADTAAETGSSVLESVKRAGEATASQAQSLAGKIKR</sequence>
<evidence type="ECO:0000313" key="3">
    <source>
        <dbReference type="EMBL" id="GGD47466.1"/>
    </source>
</evidence>
<protein>
    <submittedName>
        <fullName evidence="3">Uncharacterized protein</fullName>
    </submittedName>
</protein>
<feature type="region of interest" description="Disordered" evidence="1">
    <location>
        <begin position="1"/>
        <end position="37"/>
    </location>
</feature>
<accession>A0A917DKF3</accession>
<dbReference type="AlphaFoldDB" id="A0A917DKF3"/>
<dbReference type="OrthoDB" id="7432993at2"/>
<keyword evidence="4" id="KW-1185">Reference proteome</keyword>
<evidence type="ECO:0000256" key="1">
    <source>
        <dbReference type="SAM" id="MobiDB-lite"/>
    </source>
</evidence>
<name>A0A917DKF3_9SPHN</name>
<evidence type="ECO:0000313" key="4">
    <source>
        <dbReference type="Proteomes" id="UP000598997"/>
    </source>
</evidence>
<gene>
    <name evidence="3" type="ORF">GCM10010989_22220</name>
</gene>
<dbReference type="Proteomes" id="UP000598997">
    <property type="component" value="Unassembled WGS sequence"/>
</dbReference>
<feature type="transmembrane region" description="Helical" evidence="2">
    <location>
        <begin position="72"/>
        <end position="90"/>
    </location>
</feature>
<keyword evidence="2" id="KW-1133">Transmembrane helix</keyword>
<organism evidence="3 4">
    <name type="scientific">Croceicoccus pelagius</name>
    <dbReference type="NCBI Taxonomy" id="1703341"/>
    <lineage>
        <taxon>Bacteria</taxon>
        <taxon>Pseudomonadati</taxon>
        <taxon>Pseudomonadota</taxon>
        <taxon>Alphaproteobacteria</taxon>
        <taxon>Sphingomonadales</taxon>
        <taxon>Erythrobacteraceae</taxon>
        <taxon>Croceicoccus</taxon>
    </lineage>
</organism>